<sequence>MAKICYPMLLDHTIAPKTNNQMQKDHGRPSLVCQLLLGLQVGVLNRKRDSLAPPPIHFPIREKRRDQLK</sequence>
<accession>A0AAD6QL46</accession>
<dbReference type="EMBL" id="JAQIZT010000006">
    <property type="protein sequence ID" value="KAJ6992407.1"/>
    <property type="molecule type" value="Genomic_DNA"/>
</dbReference>
<evidence type="ECO:0000313" key="3">
    <source>
        <dbReference type="Proteomes" id="UP001164929"/>
    </source>
</evidence>
<name>A0AAD6QL46_9ROSI</name>
<organism evidence="2 3">
    <name type="scientific">Populus alba x Populus x berolinensis</name>
    <dbReference type="NCBI Taxonomy" id="444605"/>
    <lineage>
        <taxon>Eukaryota</taxon>
        <taxon>Viridiplantae</taxon>
        <taxon>Streptophyta</taxon>
        <taxon>Embryophyta</taxon>
        <taxon>Tracheophyta</taxon>
        <taxon>Spermatophyta</taxon>
        <taxon>Magnoliopsida</taxon>
        <taxon>eudicotyledons</taxon>
        <taxon>Gunneridae</taxon>
        <taxon>Pentapetalae</taxon>
        <taxon>rosids</taxon>
        <taxon>fabids</taxon>
        <taxon>Malpighiales</taxon>
        <taxon>Salicaceae</taxon>
        <taxon>Saliceae</taxon>
        <taxon>Populus</taxon>
    </lineage>
</organism>
<comment type="caution">
    <text evidence="2">The sequence shown here is derived from an EMBL/GenBank/DDBJ whole genome shotgun (WGS) entry which is preliminary data.</text>
</comment>
<feature type="region of interest" description="Disordered" evidence="1">
    <location>
        <begin position="49"/>
        <end position="69"/>
    </location>
</feature>
<evidence type="ECO:0000256" key="1">
    <source>
        <dbReference type="SAM" id="MobiDB-lite"/>
    </source>
</evidence>
<evidence type="ECO:0000313" key="2">
    <source>
        <dbReference type="EMBL" id="KAJ6992407.1"/>
    </source>
</evidence>
<dbReference type="AlphaFoldDB" id="A0AAD6QL46"/>
<proteinExistence type="predicted"/>
<keyword evidence="3" id="KW-1185">Reference proteome</keyword>
<gene>
    <name evidence="2" type="ORF">NC653_015711</name>
</gene>
<protein>
    <submittedName>
        <fullName evidence="2">Uncharacterized protein</fullName>
    </submittedName>
</protein>
<feature type="compositionally biased region" description="Basic and acidic residues" evidence="1">
    <location>
        <begin position="59"/>
        <end position="69"/>
    </location>
</feature>
<reference evidence="2" key="1">
    <citation type="journal article" date="2023" name="Mol. Ecol. Resour.">
        <title>Chromosome-level genome assembly of a triploid poplar Populus alba 'Berolinensis'.</title>
        <authorList>
            <person name="Chen S."/>
            <person name="Yu Y."/>
            <person name="Wang X."/>
            <person name="Wang S."/>
            <person name="Zhang T."/>
            <person name="Zhou Y."/>
            <person name="He R."/>
            <person name="Meng N."/>
            <person name="Wang Y."/>
            <person name="Liu W."/>
            <person name="Liu Z."/>
            <person name="Liu J."/>
            <person name="Guo Q."/>
            <person name="Huang H."/>
            <person name="Sederoff R.R."/>
            <person name="Wang G."/>
            <person name="Qu G."/>
            <person name="Chen S."/>
        </authorList>
    </citation>
    <scope>NUCLEOTIDE SEQUENCE</scope>
    <source>
        <strain evidence="2">SC-2020</strain>
    </source>
</reference>
<dbReference type="Proteomes" id="UP001164929">
    <property type="component" value="Chromosome 6"/>
</dbReference>